<evidence type="ECO:0000256" key="1">
    <source>
        <dbReference type="SAM" id="SignalP"/>
    </source>
</evidence>
<protein>
    <submittedName>
        <fullName evidence="2">Uncharacterized protein</fullName>
    </submittedName>
</protein>
<name>A0AAD4QKY5_9AGAM</name>
<comment type="caution">
    <text evidence="2">The sequence shown here is derived from an EMBL/GenBank/DDBJ whole genome shotgun (WGS) entry which is preliminary data.</text>
</comment>
<evidence type="ECO:0000313" key="2">
    <source>
        <dbReference type="EMBL" id="KAI0301024.1"/>
    </source>
</evidence>
<sequence length="166" mass="17991">MPFAPPSAVMALVSLMCIILSLSLYEHYDPKTDLCVLIAVPGLCLTTSVIANGDKDVWFRDITGSPSPFPIDICLYKVKLWLRGRGPPSEKGNAQQHPSLCLPGCSCKEKIPPSSPPTTLLSDQVDFTGPRSNVPGVRVPTAWRGTTQFLLILEYKTATRNVAPPA</sequence>
<dbReference type="Proteomes" id="UP001203297">
    <property type="component" value="Unassembled WGS sequence"/>
</dbReference>
<reference evidence="2" key="1">
    <citation type="journal article" date="2022" name="New Phytol.">
        <title>Evolutionary transition to the ectomycorrhizal habit in the genomes of a hyperdiverse lineage of mushroom-forming fungi.</title>
        <authorList>
            <person name="Looney B."/>
            <person name="Miyauchi S."/>
            <person name="Morin E."/>
            <person name="Drula E."/>
            <person name="Courty P.E."/>
            <person name="Kohler A."/>
            <person name="Kuo A."/>
            <person name="LaButti K."/>
            <person name="Pangilinan J."/>
            <person name="Lipzen A."/>
            <person name="Riley R."/>
            <person name="Andreopoulos W."/>
            <person name="He G."/>
            <person name="Johnson J."/>
            <person name="Nolan M."/>
            <person name="Tritt A."/>
            <person name="Barry K.W."/>
            <person name="Grigoriev I.V."/>
            <person name="Nagy L.G."/>
            <person name="Hibbett D."/>
            <person name="Henrissat B."/>
            <person name="Matheny P.B."/>
            <person name="Labbe J."/>
            <person name="Martin F.M."/>
        </authorList>
    </citation>
    <scope>NUCLEOTIDE SEQUENCE</scope>
    <source>
        <strain evidence="2">BPL690</strain>
    </source>
</reference>
<dbReference type="EMBL" id="WTXG01000016">
    <property type="protein sequence ID" value="KAI0301024.1"/>
    <property type="molecule type" value="Genomic_DNA"/>
</dbReference>
<evidence type="ECO:0000313" key="3">
    <source>
        <dbReference type="Proteomes" id="UP001203297"/>
    </source>
</evidence>
<feature type="chain" id="PRO_5042049824" evidence="1">
    <location>
        <begin position="24"/>
        <end position="166"/>
    </location>
</feature>
<accession>A0AAD4QKY5</accession>
<feature type="signal peptide" evidence="1">
    <location>
        <begin position="1"/>
        <end position="23"/>
    </location>
</feature>
<keyword evidence="1" id="KW-0732">Signal</keyword>
<dbReference type="AlphaFoldDB" id="A0AAD4QKY5"/>
<organism evidence="2 3">
    <name type="scientific">Multifurca ochricompacta</name>
    <dbReference type="NCBI Taxonomy" id="376703"/>
    <lineage>
        <taxon>Eukaryota</taxon>
        <taxon>Fungi</taxon>
        <taxon>Dikarya</taxon>
        <taxon>Basidiomycota</taxon>
        <taxon>Agaricomycotina</taxon>
        <taxon>Agaricomycetes</taxon>
        <taxon>Russulales</taxon>
        <taxon>Russulaceae</taxon>
        <taxon>Multifurca</taxon>
    </lineage>
</organism>
<gene>
    <name evidence="2" type="ORF">B0F90DRAFT_1817309</name>
</gene>
<proteinExistence type="predicted"/>
<keyword evidence="3" id="KW-1185">Reference proteome</keyword>